<evidence type="ECO:0000313" key="5">
    <source>
        <dbReference type="Proteomes" id="UP000199502"/>
    </source>
</evidence>
<reference evidence="4 5" key="1">
    <citation type="submission" date="2016-10" db="EMBL/GenBank/DDBJ databases">
        <authorList>
            <person name="de Groot N.N."/>
        </authorList>
    </citation>
    <scope>NUCLEOTIDE SEQUENCE [LARGE SCALE GENOMIC DNA]</scope>
    <source>
        <strain evidence="4 5">CGMCC 1.8925</strain>
    </source>
</reference>
<feature type="chain" id="PRO_5011602524" evidence="2">
    <location>
        <begin position="22"/>
        <end position="174"/>
    </location>
</feature>
<accession>A0A1G5CXP9</accession>
<dbReference type="InterPro" id="IPR027385">
    <property type="entry name" value="Beta-barrel_OMP"/>
</dbReference>
<keyword evidence="1 2" id="KW-0732">Signal</keyword>
<organism evidence="4 5">
    <name type="scientific">Paracoccus tibetensis</name>
    <dbReference type="NCBI Taxonomy" id="336292"/>
    <lineage>
        <taxon>Bacteria</taxon>
        <taxon>Pseudomonadati</taxon>
        <taxon>Pseudomonadota</taxon>
        <taxon>Alphaproteobacteria</taxon>
        <taxon>Rhodobacterales</taxon>
        <taxon>Paracoccaceae</taxon>
        <taxon>Paracoccus</taxon>
    </lineage>
</organism>
<evidence type="ECO:0000256" key="2">
    <source>
        <dbReference type="SAM" id="SignalP"/>
    </source>
</evidence>
<evidence type="ECO:0000313" key="4">
    <source>
        <dbReference type="EMBL" id="SCY07194.1"/>
    </source>
</evidence>
<keyword evidence="5" id="KW-1185">Reference proteome</keyword>
<dbReference type="OrthoDB" id="268975at2"/>
<dbReference type="SUPFAM" id="SSF56925">
    <property type="entry name" value="OMPA-like"/>
    <property type="match status" value="1"/>
</dbReference>
<name>A0A1G5CXP9_9RHOB</name>
<protein>
    <submittedName>
        <fullName evidence="4">Opacity protein</fullName>
    </submittedName>
</protein>
<evidence type="ECO:0000259" key="3">
    <source>
        <dbReference type="Pfam" id="PF13505"/>
    </source>
</evidence>
<feature type="domain" description="Outer membrane protein beta-barrel" evidence="3">
    <location>
        <begin position="9"/>
        <end position="174"/>
    </location>
</feature>
<feature type="signal peptide" evidence="2">
    <location>
        <begin position="1"/>
        <end position="21"/>
    </location>
</feature>
<dbReference type="Proteomes" id="UP000199502">
    <property type="component" value="Unassembled WGS sequence"/>
</dbReference>
<sequence length="174" mass="18171">MTKLLAKGAALLALCATPAMANDWSGFYAGAGAGMIEVDTTVEGVKESDPSYGIHGGYRHDLGQWVVGGEIEHDWTDVELIPGAITADRVMRLKATAGYDFGPALVYVAAGTAKVNVDGLGDDWGGFYGLGAAYAVGARANVSLELLEHNFSDIGGSGIDADAWSGNLRVSWKF</sequence>
<proteinExistence type="predicted"/>
<dbReference type="AlphaFoldDB" id="A0A1G5CXP9"/>
<gene>
    <name evidence="4" type="ORF">SAMN05660710_00574</name>
</gene>
<dbReference type="InterPro" id="IPR011250">
    <property type="entry name" value="OMP/PagP_B-barrel"/>
</dbReference>
<evidence type="ECO:0000256" key="1">
    <source>
        <dbReference type="ARBA" id="ARBA00022729"/>
    </source>
</evidence>
<dbReference type="Gene3D" id="2.40.160.20">
    <property type="match status" value="1"/>
</dbReference>
<dbReference type="STRING" id="336292.SAMN05660710_00574"/>
<dbReference type="Pfam" id="PF13505">
    <property type="entry name" value="OMP_b-brl"/>
    <property type="match status" value="1"/>
</dbReference>
<dbReference type="EMBL" id="FMVT01000002">
    <property type="protein sequence ID" value="SCY07194.1"/>
    <property type="molecule type" value="Genomic_DNA"/>
</dbReference>
<dbReference type="RefSeq" id="WP_090740105.1">
    <property type="nucleotide sequence ID" value="NZ_FMVT01000002.1"/>
</dbReference>